<accession>A0A1G7Z819</accession>
<protein>
    <submittedName>
        <fullName evidence="1">Uncharacterized protein</fullName>
    </submittedName>
</protein>
<dbReference type="EMBL" id="FNBN01000008">
    <property type="protein sequence ID" value="SDH04834.1"/>
    <property type="molecule type" value="Genomic_DNA"/>
</dbReference>
<evidence type="ECO:0000313" key="1">
    <source>
        <dbReference type="EMBL" id="SDH04834.1"/>
    </source>
</evidence>
<dbReference type="AlphaFoldDB" id="A0A1G7Z819"/>
<evidence type="ECO:0000313" key="2">
    <source>
        <dbReference type="Proteomes" id="UP000199045"/>
    </source>
</evidence>
<name>A0A1G7Z819_CHIFI</name>
<dbReference type="RefSeq" id="WP_089836411.1">
    <property type="nucleotide sequence ID" value="NZ_FNBN01000008.1"/>
</dbReference>
<proteinExistence type="predicted"/>
<organism evidence="1 2">
    <name type="scientific">Chitinophaga filiformis</name>
    <name type="common">Myxococcus filiformis</name>
    <name type="synonym">Flexibacter filiformis</name>
    <dbReference type="NCBI Taxonomy" id="104663"/>
    <lineage>
        <taxon>Bacteria</taxon>
        <taxon>Pseudomonadati</taxon>
        <taxon>Bacteroidota</taxon>
        <taxon>Chitinophagia</taxon>
        <taxon>Chitinophagales</taxon>
        <taxon>Chitinophagaceae</taxon>
        <taxon>Chitinophaga</taxon>
    </lineage>
</organism>
<sequence length="179" mass="19477">MAIVTDNVLLKLVRGTLGKQFTIYERNGQIIMATKRGPSKKKPTQKQLEARLKMSIASARAQRALADPEVKAYYASLAGPGQNAYNVAVKDAYRSPEVQSIRLENEEVVVTAKNEFRVAEVEVTVVDAAGVVKESGLAVLGWNGVDWHYKATALPAGGKVRVSVVSLPEKQTVKELLLT</sequence>
<dbReference type="OrthoDB" id="880927at2"/>
<dbReference type="Proteomes" id="UP000199045">
    <property type="component" value="Unassembled WGS sequence"/>
</dbReference>
<gene>
    <name evidence="1" type="ORF">SAMN04488121_108166</name>
</gene>
<reference evidence="1 2" key="1">
    <citation type="submission" date="2016-10" db="EMBL/GenBank/DDBJ databases">
        <authorList>
            <person name="de Groot N.N."/>
        </authorList>
    </citation>
    <scope>NUCLEOTIDE SEQUENCE [LARGE SCALE GENOMIC DNA]</scope>
    <source>
        <strain evidence="1 2">DSM 527</strain>
    </source>
</reference>